<evidence type="ECO:0000256" key="1">
    <source>
        <dbReference type="ARBA" id="ARBA00004141"/>
    </source>
</evidence>
<evidence type="ECO:0000313" key="7">
    <source>
        <dbReference type="EMBL" id="OCB73178.1"/>
    </source>
</evidence>
<name>A0ABX2XGT3_9FLAO</name>
<organism evidence="7 8">
    <name type="scientific">Flavobacterium piscis</name>
    <dbReference type="NCBI Taxonomy" id="1114874"/>
    <lineage>
        <taxon>Bacteria</taxon>
        <taxon>Pseudomonadati</taxon>
        <taxon>Bacteroidota</taxon>
        <taxon>Flavobacteriia</taxon>
        <taxon>Flavobacteriales</taxon>
        <taxon>Flavobacteriaceae</taxon>
        <taxon>Flavobacterium</taxon>
    </lineage>
</organism>
<evidence type="ECO:0000259" key="6">
    <source>
        <dbReference type="Pfam" id="PF07291"/>
    </source>
</evidence>
<keyword evidence="2 5" id="KW-0812">Transmembrane</keyword>
<comment type="caution">
    <text evidence="7">The sequence shown here is derived from an EMBL/GenBank/DDBJ whole genome shotgun (WGS) entry which is preliminary data.</text>
</comment>
<sequence length="513" mass="58305">MNLKPQIRNTIIEIISLLYVLLFVYAAASKLLDFQHFKIQLGQSPLLSPFADWIAVLVPVTEFLICIMLMLPRYKLAGLFSAYGLMVMFTVYIFIILNYTSFIPCSCGGVLEKLDWKSHMLFNIVFVCLGAAAIVLYKSRFKVSNHFLKAVKLTGLFSIITLSGSSIVIVLFMLSENIVHYHNKLTRRFPHSPITQEAIADLKFNSFYIAGADSAHIYLGNLTAPLRVTILNKKLIRTQQGIINLNCKDLPFRAVKVSVAAPYFFVTDGTVPCVFRGKTTDWKAQMVYKEGEYFTTALAVDSSSIAVVTNSKITGENILGVIQTGYNKKTILNPDILQKQFDGVFDTDGQLLFSKGMNKIVYLYAYRNQFTIADENLRIIGRGNTIDTITQAKLSIAKDKKHKQRKFSKPPLFVNKRSAVYKNLLFVNSAVPGLYEDDRMWERTSIIDVYDLSRKSYLLSFTIINLNDQKIKEFLVYDDQLYVMIGNQIIRYKIDVQITSKYHTINTDNLLAK</sequence>
<feature type="transmembrane region" description="Helical" evidence="5">
    <location>
        <begin position="12"/>
        <end position="32"/>
    </location>
</feature>
<evidence type="ECO:0000313" key="8">
    <source>
        <dbReference type="Proteomes" id="UP000093343"/>
    </source>
</evidence>
<dbReference type="RefSeq" id="WP_065449511.1">
    <property type="nucleotide sequence ID" value="NZ_LVEN01000027.1"/>
</dbReference>
<feature type="transmembrane region" description="Helical" evidence="5">
    <location>
        <begin position="150"/>
        <end position="174"/>
    </location>
</feature>
<feature type="transmembrane region" description="Helical" evidence="5">
    <location>
        <begin position="120"/>
        <end position="138"/>
    </location>
</feature>
<dbReference type="Pfam" id="PF07291">
    <property type="entry name" value="MauE"/>
    <property type="match status" value="1"/>
</dbReference>
<comment type="subcellular location">
    <subcellularLocation>
        <location evidence="1">Membrane</location>
        <topology evidence="1">Multi-pass membrane protein</topology>
    </subcellularLocation>
</comment>
<proteinExistence type="predicted"/>
<accession>A0ABX2XGT3</accession>
<reference evidence="8" key="1">
    <citation type="submission" date="2016-03" db="EMBL/GenBank/DDBJ databases">
        <title>Draft genome sequence of Paenibacillus glacialis DSM 22343.</title>
        <authorList>
            <person name="Shin S.-K."/>
            <person name="Yi H."/>
        </authorList>
    </citation>
    <scope>NUCLEOTIDE SEQUENCE [LARGE SCALE GENOMIC DNA]</scope>
    <source>
        <strain evidence="8">CCUG 60099</strain>
    </source>
</reference>
<feature type="transmembrane region" description="Helical" evidence="5">
    <location>
        <begin position="52"/>
        <end position="71"/>
    </location>
</feature>
<evidence type="ECO:0000256" key="4">
    <source>
        <dbReference type="ARBA" id="ARBA00023136"/>
    </source>
</evidence>
<evidence type="ECO:0000256" key="5">
    <source>
        <dbReference type="SAM" id="Phobius"/>
    </source>
</evidence>
<dbReference type="Proteomes" id="UP000093343">
    <property type="component" value="Unassembled WGS sequence"/>
</dbReference>
<evidence type="ECO:0000256" key="3">
    <source>
        <dbReference type="ARBA" id="ARBA00022989"/>
    </source>
</evidence>
<evidence type="ECO:0000256" key="2">
    <source>
        <dbReference type="ARBA" id="ARBA00022692"/>
    </source>
</evidence>
<keyword evidence="4 5" id="KW-0472">Membrane</keyword>
<dbReference type="EMBL" id="LVEN01000027">
    <property type="protein sequence ID" value="OCB73178.1"/>
    <property type="molecule type" value="Genomic_DNA"/>
</dbReference>
<protein>
    <recommendedName>
        <fullName evidence="6">Methylamine utilisation protein MauE domain-containing protein</fullName>
    </recommendedName>
</protein>
<keyword evidence="8" id="KW-1185">Reference proteome</keyword>
<dbReference type="InterPro" id="IPR009908">
    <property type="entry name" value="Methylamine_util_MauE"/>
</dbReference>
<feature type="domain" description="Methylamine utilisation protein MauE" evidence="6">
    <location>
        <begin position="9"/>
        <end position="135"/>
    </location>
</feature>
<feature type="transmembrane region" description="Helical" evidence="5">
    <location>
        <begin position="78"/>
        <end position="100"/>
    </location>
</feature>
<gene>
    <name evidence="7" type="ORF">FLP_10675</name>
</gene>
<keyword evidence="3 5" id="KW-1133">Transmembrane helix</keyword>